<accession>A0AA40E9Z5</accession>
<sequence>LPTNIVLKKQKEEWGDEFDTEKATYEKLKCLQGLVIPICYGQARPRGLVCGKAQECRPTGTRCPAVLRPGARCSC</sequence>
<keyword evidence="2" id="KW-1185">Reference proteome</keyword>
<dbReference type="Proteomes" id="UP001172102">
    <property type="component" value="Unassembled WGS sequence"/>
</dbReference>
<protein>
    <submittedName>
        <fullName evidence="1">Uncharacterized protein</fullName>
    </submittedName>
</protein>
<comment type="caution">
    <text evidence="1">The sequence shown here is derived from an EMBL/GenBank/DDBJ whole genome shotgun (WGS) entry which is preliminary data.</text>
</comment>
<organism evidence="1 2">
    <name type="scientific">Lasiosphaeris hirsuta</name>
    <dbReference type="NCBI Taxonomy" id="260670"/>
    <lineage>
        <taxon>Eukaryota</taxon>
        <taxon>Fungi</taxon>
        <taxon>Dikarya</taxon>
        <taxon>Ascomycota</taxon>
        <taxon>Pezizomycotina</taxon>
        <taxon>Sordariomycetes</taxon>
        <taxon>Sordariomycetidae</taxon>
        <taxon>Sordariales</taxon>
        <taxon>Lasiosphaeriaceae</taxon>
        <taxon>Lasiosphaeris</taxon>
    </lineage>
</organism>
<gene>
    <name evidence="1" type="ORF">B0H67DRAFT_478096</name>
</gene>
<evidence type="ECO:0000313" key="2">
    <source>
        <dbReference type="Proteomes" id="UP001172102"/>
    </source>
</evidence>
<dbReference type="EMBL" id="JAUKUA010000001">
    <property type="protein sequence ID" value="KAK0732275.1"/>
    <property type="molecule type" value="Genomic_DNA"/>
</dbReference>
<dbReference type="AlphaFoldDB" id="A0AA40E9Z5"/>
<feature type="non-terminal residue" evidence="1">
    <location>
        <position position="1"/>
    </location>
</feature>
<proteinExistence type="predicted"/>
<evidence type="ECO:0000313" key="1">
    <source>
        <dbReference type="EMBL" id="KAK0732275.1"/>
    </source>
</evidence>
<name>A0AA40E9Z5_9PEZI</name>
<reference evidence="1" key="1">
    <citation type="submission" date="2023-06" db="EMBL/GenBank/DDBJ databases">
        <title>Genome-scale phylogeny and comparative genomics of the fungal order Sordariales.</title>
        <authorList>
            <consortium name="Lawrence Berkeley National Laboratory"/>
            <person name="Hensen N."/>
            <person name="Bonometti L."/>
            <person name="Westerberg I."/>
            <person name="Brannstrom I.O."/>
            <person name="Guillou S."/>
            <person name="Cros-Aarteil S."/>
            <person name="Calhoun S."/>
            <person name="Haridas S."/>
            <person name="Kuo A."/>
            <person name="Mondo S."/>
            <person name="Pangilinan J."/>
            <person name="Riley R."/>
            <person name="Labutti K."/>
            <person name="Andreopoulos B."/>
            <person name="Lipzen A."/>
            <person name="Chen C."/>
            <person name="Yanf M."/>
            <person name="Daum C."/>
            <person name="Ng V."/>
            <person name="Clum A."/>
            <person name="Steindorff A."/>
            <person name="Ohm R."/>
            <person name="Martin F."/>
            <person name="Silar P."/>
            <person name="Natvig D."/>
            <person name="Lalanne C."/>
            <person name="Gautier V."/>
            <person name="Ament-Velasquez S.L."/>
            <person name="Kruys A."/>
            <person name="Hutchinson M.I."/>
            <person name="Powell A.J."/>
            <person name="Barry K."/>
            <person name="Miller A.N."/>
            <person name="Grigoriev I.V."/>
            <person name="Debuchy R."/>
            <person name="Gladieux P."/>
            <person name="Thoren M.H."/>
            <person name="Johannesson H."/>
        </authorList>
    </citation>
    <scope>NUCLEOTIDE SEQUENCE</scope>
    <source>
        <strain evidence="1">SMH4607-1</strain>
    </source>
</reference>